<dbReference type="Pfam" id="PF01195">
    <property type="entry name" value="Pept_tRNA_hydro"/>
    <property type="match status" value="2"/>
</dbReference>
<dbReference type="SUPFAM" id="SSF53178">
    <property type="entry name" value="Peptidyl-tRNA hydrolase-like"/>
    <property type="match status" value="1"/>
</dbReference>
<keyword evidence="7" id="KW-0963">Cytoplasm</keyword>
<organism evidence="8 9">
    <name type="scientific">Candidatus Nealsonbacteria bacterium RIFCSPLOWO2_02_39_8</name>
    <dbReference type="NCBI Taxonomy" id="1801674"/>
    <lineage>
        <taxon>Bacteria</taxon>
        <taxon>Candidatus Nealsoniibacteriota</taxon>
    </lineage>
</organism>
<gene>
    <name evidence="7" type="primary">pth</name>
    <name evidence="8" type="ORF">A2W71_01430</name>
</gene>
<dbReference type="EC" id="3.1.1.29" evidence="1 7"/>
<dbReference type="PANTHER" id="PTHR17224:SF1">
    <property type="entry name" value="PEPTIDYL-TRNA HYDROLASE"/>
    <property type="match status" value="1"/>
</dbReference>
<comment type="subcellular location">
    <subcellularLocation>
        <location evidence="7">Cytoplasm</location>
    </subcellularLocation>
</comment>
<evidence type="ECO:0000256" key="2">
    <source>
        <dbReference type="ARBA" id="ARBA00022555"/>
    </source>
</evidence>
<dbReference type="CDD" id="cd00462">
    <property type="entry name" value="PTH"/>
    <property type="match status" value="1"/>
</dbReference>
<dbReference type="Proteomes" id="UP000176216">
    <property type="component" value="Unassembled WGS sequence"/>
</dbReference>
<feature type="site" description="Stabilizes the basic form of H active site to accept a proton" evidence="7">
    <location>
        <position position="120"/>
    </location>
</feature>
<feature type="binding site" evidence="7">
    <location>
        <position position="14"/>
    </location>
    <ligand>
        <name>tRNA</name>
        <dbReference type="ChEBI" id="CHEBI:17843"/>
    </ligand>
</feature>
<evidence type="ECO:0000256" key="1">
    <source>
        <dbReference type="ARBA" id="ARBA00013260"/>
    </source>
</evidence>
<evidence type="ECO:0000256" key="5">
    <source>
        <dbReference type="ARBA" id="ARBA00038063"/>
    </source>
</evidence>
<dbReference type="InterPro" id="IPR036416">
    <property type="entry name" value="Pept_tRNA_hydro_sf"/>
</dbReference>
<dbReference type="PROSITE" id="PS01195">
    <property type="entry name" value="PEPT_TRNA_HYDROL_1"/>
    <property type="match status" value="1"/>
</dbReference>
<feature type="binding site" evidence="7">
    <location>
        <position position="68"/>
    </location>
    <ligand>
        <name>tRNA</name>
        <dbReference type="ChEBI" id="CHEBI:17843"/>
    </ligand>
</feature>
<dbReference type="GO" id="GO:0004045">
    <property type="term" value="F:peptidyl-tRNA hydrolase activity"/>
    <property type="evidence" value="ECO:0007669"/>
    <property type="project" value="UniProtKB-UniRule"/>
</dbReference>
<evidence type="ECO:0000256" key="6">
    <source>
        <dbReference type="ARBA" id="ARBA00050038"/>
    </source>
</evidence>
<sequence>MMIIAGLGNPGKKYEFTRHNIGFRIINNFAEENNFPEFKLYKKFNSLISESIINDKKIILAKPRTFMNKSGKAIKSIINFNNAKQTTPSFLPILAPPHQRGGGKVGEIIPVEIGFIVIHDDIDLPIGEIKISQNRGSAGHKGVKSIINALRTKNFSRIRIGILPKIGKPENTEQFVLEKFSESEEKILSETIQQSISILKNIFCY</sequence>
<comment type="caution">
    <text evidence="8">The sequence shown here is derived from an EMBL/GenBank/DDBJ whole genome shotgun (WGS) entry which is preliminary data.</text>
</comment>
<evidence type="ECO:0000313" key="9">
    <source>
        <dbReference type="Proteomes" id="UP000176216"/>
    </source>
</evidence>
<evidence type="ECO:0000313" key="8">
    <source>
        <dbReference type="EMBL" id="OGZ26160.1"/>
    </source>
</evidence>
<dbReference type="InterPro" id="IPR001328">
    <property type="entry name" value="Pept_tRNA_hydro"/>
</dbReference>
<name>A0A1G2ELE8_9BACT</name>
<dbReference type="GO" id="GO:0000049">
    <property type="term" value="F:tRNA binding"/>
    <property type="evidence" value="ECO:0007669"/>
    <property type="project" value="UniProtKB-UniRule"/>
</dbReference>
<dbReference type="PANTHER" id="PTHR17224">
    <property type="entry name" value="PEPTIDYL-TRNA HYDROLASE"/>
    <property type="match status" value="1"/>
</dbReference>
<comment type="catalytic activity">
    <reaction evidence="7">
        <text>an N-acyl-L-alpha-aminoacyl-tRNA + H2O = an N-acyl-L-amino acid + a tRNA + H(+)</text>
        <dbReference type="Rhea" id="RHEA:54448"/>
        <dbReference type="Rhea" id="RHEA-COMP:10123"/>
        <dbReference type="Rhea" id="RHEA-COMP:13883"/>
        <dbReference type="ChEBI" id="CHEBI:15377"/>
        <dbReference type="ChEBI" id="CHEBI:15378"/>
        <dbReference type="ChEBI" id="CHEBI:59874"/>
        <dbReference type="ChEBI" id="CHEBI:78442"/>
        <dbReference type="ChEBI" id="CHEBI:138191"/>
        <dbReference type="EC" id="3.1.1.29"/>
    </reaction>
</comment>
<evidence type="ECO:0000256" key="3">
    <source>
        <dbReference type="ARBA" id="ARBA00022801"/>
    </source>
</evidence>
<keyword evidence="4 7" id="KW-0694">RNA-binding</keyword>
<dbReference type="InterPro" id="IPR018171">
    <property type="entry name" value="Pept_tRNA_hydro_CS"/>
</dbReference>
<keyword evidence="3 7" id="KW-0378">Hydrolase</keyword>
<keyword evidence="2 7" id="KW-0820">tRNA-binding</keyword>
<accession>A0A1G2ELE8</accession>
<proteinExistence type="inferred from homology"/>
<comment type="function">
    <text evidence="7">Hydrolyzes ribosome-free peptidyl-tRNAs (with 1 or more amino acids incorporated), which drop off the ribosome during protein synthesis, or as a result of ribosome stalling.</text>
</comment>
<evidence type="ECO:0000256" key="7">
    <source>
        <dbReference type="HAMAP-Rule" id="MF_00083"/>
    </source>
</evidence>
<dbReference type="HAMAP" id="MF_00083">
    <property type="entry name" value="Pept_tRNA_hydro_bact"/>
    <property type="match status" value="1"/>
</dbReference>
<dbReference type="Gene3D" id="3.40.50.1470">
    <property type="entry name" value="Peptidyl-tRNA hydrolase"/>
    <property type="match status" value="1"/>
</dbReference>
<feature type="active site" description="Proton acceptor" evidence="7">
    <location>
        <position position="19"/>
    </location>
</feature>
<reference evidence="8 9" key="1">
    <citation type="journal article" date="2016" name="Nat. Commun.">
        <title>Thousands of microbial genomes shed light on interconnected biogeochemical processes in an aquifer system.</title>
        <authorList>
            <person name="Anantharaman K."/>
            <person name="Brown C.T."/>
            <person name="Hug L.A."/>
            <person name="Sharon I."/>
            <person name="Castelle C.J."/>
            <person name="Probst A.J."/>
            <person name="Thomas B.C."/>
            <person name="Singh A."/>
            <person name="Wilkins M.J."/>
            <person name="Karaoz U."/>
            <person name="Brodie E.L."/>
            <person name="Williams K.H."/>
            <person name="Hubbard S.S."/>
            <person name="Banfield J.F."/>
        </authorList>
    </citation>
    <scope>NUCLEOTIDE SEQUENCE [LARGE SCALE GENOMIC DNA]</scope>
</reference>
<protein>
    <recommendedName>
        <fullName evidence="6 7">Peptidyl-tRNA hydrolase</fullName>
        <shortName evidence="7">Pth</shortName>
        <ecNumber evidence="1 7">3.1.1.29</ecNumber>
    </recommendedName>
</protein>
<feature type="site" description="Discriminates between blocked and unblocked aminoacyl-tRNA" evidence="7">
    <location>
        <position position="9"/>
    </location>
</feature>
<comment type="subunit">
    <text evidence="7">Monomer.</text>
</comment>
<dbReference type="EMBL" id="MHMJ01000006">
    <property type="protein sequence ID" value="OGZ26160.1"/>
    <property type="molecule type" value="Genomic_DNA"/>
</dbReference>
<feature type="binding site" evidence="7">
    <location>
        <position position="66"/>
    </location>
    <ligand>
        <name>tRNA</name>
        <dbReference type="ChEBI" id="CHEBI:17843"/>
    </ligand>
</feature>
<dbReference type="GO" id="GO:0006515">
    <property type="term" value="P:protein quality control for misfolded or incompletely synthesized proteins"/>
    <property type="evidence" value="ECO:0007669"/>
    <property type="project" value="UniProtKB-UniRule"/>
</dbReference>
<comment type="similarity">
    <text evidence="5 7">Belongs to the PTH family.</text>
</comment>
<comment type="function">
    <text evidence="7">Catalyzes the release of premature peptidyl moieties from peptidyl-tRNA molecules trapped in stalled 50S ribosomal subunits, and thus maintains levels of free tRNAs and 50S ribosomes.</text>
</comment>
<comment type="caution">
    <text evidence="7">Lacks conserved residue(s) required for the propagation of feature annotation.</text>
</comment>
<dbReference type="GO" id="GO:0005737">
    <property type="term" value="C:cytoplasm"/>
    <property type="evidence" value="ECO:0007669"/>
    <property type="project" value="UniProtKB-SubCell"/>
</dbReference>
<dbReference type="AlphaFoldDB" id="A0A1G2ELE8"/>
<dbReference type="GO" id="GO:0072344">
    <property type="term" value="P:rescue of stalled ribosome"/>
    <property type="evidence" value="ECO:0007669"/>
    <property type="project" value="UniProtKB-UniRule"/>
</dbReference>
<evidence type="ECO:0000256" key="4">
    <source>
        <dbReference type="ARBA" id="ARBA00022884"/>
    </source>
</evidence>